<feature type="region of interest" description="Disordered" evidence="1">
    <location>
        <begin position="109"/>
        <end position="136"/>
    </location>
</feature>
<name>A0A2I0KXF8_PUNGR</name>
<keyword evidence="3" id="KW-1185">Reference proteome</keyword>
<dbReference type="EMBL" id="PGOL01000283">
    <property type="protein sequence ID" value="PKI73171.1"/>
    <property type="molecule type" value="Genomic_DNA"/>
</dbReference>
<proteinExistence type="predicted"/>
<evidence type="ECO:0000313" key="3">
    <source>
        <dbReference type="Proteomes" id="UP000233551"/>
    </source>
</evidence>
<evidence type="ECO:0000256" key="1">
    <source>
        <dbReference type="SAM" id="MobiDB-lite"/>
    </source>
</evidence>
<reference evidence="2 3" key="1">
    <citation type="submission" date="2017-11" db="EMBL/GenBank/DDBJ databases">
        <title>De-novo sequencing of pomegranate (Punica granatum L.) genome.</title>
        <authorList>
            <person name="Akparov Z."/>
            <person name="Amiraslanov A."/>
            <person name="Hajiyeva S."/>
            <person name="Abbasov M."/>
            <person name="Kaur K."/>
            <person name="Hamwieh A."/>
            <person name="Solovyev V."/>
            <person name="Salamov A."/>
            <person name="Braich B."/>
            <person name="Kosarev P."/>
            <person name="Mahmoud A."/>
            <person name="Hajiyev E."/>
            <person name="Babayeva S."/>
            <person name="Izzatullayeva V."/>
            <person name="Mammadov A."/>
            <person name="Mammadov A."/>
            <person name="Sharifova S."/>
            <person name="Ojaghi J."/>
            <person name="Eynullazada K."/>
            <person name="Bayramov B."/>
            <person name="Abdulazimova A."/>
            <person name="Shahmuradov I."/>
        </authorList>
    </citation>
    <scope>NUCLEOTIDE SEQUENCE [LARGE SCALE GENOMIC DNA]</scope>
    <source>
        <strain evidence="3">cv. AG2017</strain>
        <tissue evidence="2">Leaf</tissue>
    </source>
</reference>
<dbReference type="Proteomes" id="UP000233551">
    <property type="component" value="Unassembled WGS sequence"/>
</dbReference>
<organism evidence="2 3">
    <name type="scientific">Punica granatum</name>
    <name type="common">Pomegranate</name>
    <dbReference type="NCBI Taxonomy" id="22663"/>
    <lineage>
        <taxon>Eukaryota</taxon>
        <taxon>Viridiplantae</taxon>
        <taxon>Streptophyta</taxon>
        <taxon>Embryophyta</taxon>
        <taxon>Tracheophyta</taxon>
        <taxon>Spermatophyta</taxon>
        <taxon>Magnoliopsida</taxon>
        <taxon>eudicotyledons</taxon>
        <taxon>Gunneridae</taxon>
        <taxon>Pentapetalae</taxon>
        <taxon>rosids</taxon>
        <taxon>malvids</taxon>
        <taxon>Myrtales</taxon>
        <taxon>Lythraceae</taxon>
        <taxon>Punica</taxon>
    </lineage>
</organism>
<comment type="caution">
    <text evidence="2">The sequence shown here is derived from an EMBL/GenBank/DDBJ whole genome shotgun (WGS) entry which is preliminary data.</text>
</comment>
<sequence length="136" mass="15575">MKNLTSLSRRGVLPSLDVRGKESGKWQEGRVTRLDTKGTPVTALSEIGFLGLLRGRSRRSWTVQNVPKPGQTRNDERKFGKKIVDPVKRERVERRLCKVVWLSDRDHLFTGESGGYEEPFERDGTTRQSRGGKWHV</sequence>
<gene>
    <name evidence="2" type="ORF">CRG98_006417</name>
</gene>
<dbReference type="AlphaFoldDB" id="A0A2I0KXF8"/>
<evidence type="ECO:0000313" key="2">
    <source>
        <dbReference type="EMBL" id="PKI73171.1"/>
    </source>
</evidence>
<feature type="region of interest" description="Disordered" evidence="1">
    <location>
        <begin position="62"/>
        <end position="81"/>
    </location>
</feature>
<protein>
    <submittedName>
        <fullName evidence="2">Uncharacterized protein</fullName>
    </submittedName>
</protein>
<accession>A0A2I0KXF8</accession>